<gene>
    <name evidence="1" type="ORF">TM49_21400</name>
</gene>
<protein>
    <recommendedName>
        <fullName evidence="3">HTH marR-type domain-containing protein</fullName>
    </recommendedName>
</protein>
<dbReference type="InterPro" id="IPR043129">
    <property type="entry name" value="ATPase_NBD"/>
</dbReference>
<evidence type="ECO:0000313" key="1">
    <source>
        <dbReference type="EMBL" id="AJY47647.1"/>
    </source>
</evidence>
<organism evidence="1 2">
    <name type="scientific">Martelella endophytica</name>
    <dbReference type="NCBI Taxonomy" id="1486262"/>
    <lineage>
        <taxon>Bacteria</taxon>
        <taxon>Pseudomonadati</taxon>
        <taxon>Pseudomonadota</taxon>
        <taxon>Alphaproteobacteria</taxon>
        <taxon>Hyphomicrobiales</taxon>
        <taxon>Aurantimonadaceae</taxon>
        <taxon>Martelella</taxon>
    </lineage>
</organism>
<dbReference type="Pfam" id="PF13412">
    <property type="entry name" value="HTH_24"/>
    <property type="match status" value="1"/>
</dbReference>
<evidence type="ECO:0000313" key="2">
    <source>
        <dbReference type="Proteomes" id="UP000032611"/>
    </source>
</evidence>
<dbReference type="Gene3D" id="3.30.420.40">
    <property type="match status" value="1"/>
</dbReference>
<dbReference type="PATRIC" id="fig|1486262.3.peg.4422"/>
<reference evidence="1 2" key="1">
    <citation type="journal article" date="2015" name="Genome Announc.">
        <title>Complete genome sequence of Martelella endophytica YC6887, which has antifungal activity associated with a halophyte.</title>
        <authorList>
            <person name="Khan A."/>
            <person name="Khan H."/>
            <person name="Chung E.J."/>
            <person name="Hossain M.T."/>
            <person name="Chung Y.R."/>
        </authorList>
    </citation>
    <scope>NUCLEOTIDE SEQUENCE [LARGE SCALE GENOMIC DNA]</scope>
    <source>
        <strain evidence="1">YC6887</strain>
    </source>
</reference>
<dbReference type="STRING" id="1486262.TM49_21400"/>
<dbReference type="OrthoDB" id="8403448at2"/>
<dbReference type="AlphaFoldDB" id="A0A0D5LV61"/>
<dbReference type="RefSeq" id="WP_045684208.1">
    <property type="nucleotide sequence ID" value="NZ_CP010803.1"/>
</dbReference>
<dbReference type="KEGG" id="mey:TM49_21400"/>
<dbReference type="EMBL" id="CP010803">
    <property type="protein sequence ID" value="AJY47647.1"/>
    <property type="molecule type" value="Genomic_DNA"/>
</dbReference>
<dbReference type="Proteomes" id="UP000032611">
    <property type="component" value="Chromosome"/>
</dbReference>
<accession>A0A0D5LV61</accession>
<proteinExistence type="predicted"/>
<dbReference type="Gene3D" id="1.10.10.10">
    <property type="entry name" value="Winged helix-like DNA-binding domain superfamily/Winged helix DNA-binding domain"/>
    <property type="match status" value="1"/>
</dbReference>
<evidence type="ECO:0008006" key="3">
    <source>
        <dbReference type="Google" id="ProtNLM"/>
    </source>
</evidence>
<dbReference type="HOGENOM" id="CLU_036604_13_0_5"/>
<dbReference type="InterPro" id="IPR036388">
    <property type="entry name" value="WH-like_DNA-bd_sf"/>
</dbReference>
<sequence length="351" mass="36780">MDAEGFGWLAGNRQGLSGISTADIADHNSRVLIATLRENGAMSRRALAAALGLSETAIAGIVRRLMGAGYLEQRKRSDGGRGTVFFVVEGAATGIGIHLTSTGAGLAHTDIGGHLLAEGTAATASDAEAWVTAARGGGGKLAGLAIACDEAMLDEARALARRFVDIRVDWVRDTEAALRCEQLCYHTRTERGLAVILLDETVRAGTMFSGRFFQGAHGRAGAIGAMRPASHVSTLSEVASATSYALHMKDGKDEAAWIAHAASRLLDAIMAISGFVSPDAVRIGGRLPDTVLDRLIAEIVADKALKAGHFIAADWIPDVTRLEGGMRAIARGAAMVPLRYALLPLETAPFD</sequence>
<dbReference type="InterPro" id="IPR036390">
    <property type="entry name" value="WH_DNA-bd_sf"/>
</dbReference>
<dbReference type="SUPFAM" id="SSF46785">
    <property type="entry name" value="Winged helix' DNA-binding domain"/>
    <property type="match status" value="1"/>
</dbReference>
<dbReference type="SUPFAM" id="SSF53067">
    <property type="entry name" value="Actin-like ATPase domain"/>
    <property type="match status" value="1"/>
</dbReference>
<keyword evidence="2" id="KW-1185">Reference proteome</keyword>
<name>A0A0D5LV61_MAREN</name>